<protein>
    <recommendedName>
        <fullName evidence="4">serine-type D-Ala-D-Ala carboxypeptidase</fullName>
        <ecNumber evidence="4">3.4.16.4</ecNumber>
    </recommendedName>
</protein>
<name>A0ABY8V1Q7_9BACI</name>
<dbReference type="Gene3D" id="3.40.710.10">
    <property type="entry name" value="DD-peptidase/beta-lactamase superfamily"/>
    <property type="match status" value="1"/>
</dbReference>
<dbReference type="EC" id="3.4.16.4" evidence="4"/>
<dbReference type="InterPro" id="IPR036138">
    <property type="entry name" value="PBP_dimer_sf"/>
</dbReference>
<keyword evidence="8" id="KW-1133">Transmembrane helix</keyword>
<dbReference type="CDD" id="cd06576">
    <property type="entry name" value="PASTA_Pbp2x-like_1"/>
    <property type="match status" value="1"/>
</dbReference>
<comment type="pathway">
    <text evidence="2">Cell wall biogenesis; peptidoglycan biosynthesis.</text>
</comment>
<dbReference type="PANTHER" id="PTHR30627">
    <property type="entry name" value="PEPTIDOGLYCAN D,D-TRANSPEPTIDASE"/>
    <property type="match status" value="1"/>
</dbReference>
<dbReference type="InterPro" id="IPR005311">
    <property type="entry name" value="PBP_dimer"/>
</dbReference>
<dbReference type="SMART" id="SM00740">
    <property type="entry name" value="PASTA"/>
    <property type="match status" value="2"/>
</dbReference>
<feature type="domain" description="PASTA" evidence="9">
    <location>
        <begin position="659"/>
        <end position="715"/>
    </location>
</feature>
<evidence type="ECO:0000259" key="9">
    <source>
        <dbReference type="PROSITE" id="PS51178"/>
    </source>
</evidence>
<comment type="catalytic activity">
    <reaction evidence="6">
        <text>Preferential cleavage: (Ac)2-L-Lys-D-Ala-|-D-Ala. Also transpeptidation of peptidyl-alanyl moieties that are N-acyl substituents of D-alanine.</text>
        <dbReference type="EC" id="3.4.16.4"/>
    </reaction>
</comment>
<dbReference type="Gene3D" id="2.20.70.70">
    <property type="match status" value="1"/>
</dbReference>
<dbReference type="PROSITE" id="PS51178">
    <property type="entry name" value="PASTA"/>
    <property type="match status" value="2"/>
</dbReference>
<dbReference type="Pfam" id="PF03717">
    <property type="entry name" value="PBP_dimer"/>
    <property type="match status" value="1"/>
</dbReference>
<keyword evidence="11" id="KW-1185">Reference proteome</keyword>
<dbReference type="Pfam" id="PF00905">
    <property type="entry name" value="Transpeptidase"/>
    <property type="match status" value="1"/>
</dbReference>
<dbReference type="InterPro" id="IPR005543">
    <property type="entry name" value="PASTA_dom"/>
</dbReference>
<evidence type="ECO:0000256" key="6">
    <source>
        <dbReference type="ARBA" id="ARBA00034000"/>
    </source>
</evidence>
<evidence type="ECO:0000256" key="1">
    <source>
        <dbReference type="ARBA" id="ARBA00004370"/>
    </source>
</evidence>
<dbReference type="RefSeq" id="WP_231416257.1">
    <property type="nucleotide sequence ID" value="NZ_CP126446.1"/>
</dbReference>
<comment type="subcellular location">
    <subcellularLocation>
        <location evidence="1">Membrane</location>
    </subcellularLocation>
</comment>
<dbReference type="Pfam" id="PF03793">
    <property type="entry name" value="PASTA"/>
    <property type="match status" value="2"/>
</dbReference>
<dbReference type="EMBL" id="CP126446">
    <property type="protein sequence ID" value="WIF99870.1"/>
    <property type="molecule type" value="Genomic_DNA"/>
</dbReference>
<reference evidence="10 11" key="1">
    <citation type="submission" date="2023-05" db="EMBL/GenBank/DDBJ databases">
        <title>Comparative genomics reveals the evidence of polycyclic aromatic hydrocarbons degradation in moderately halophilic genus Pontibacillus.</title>
        <authorList>
            <person name="Yang H."/>
            <person name="Qian Z."/>
        </authorList>
    </citation>
    <scope>NUCLEOTIDE SEQUENCE [LARGE SCALE GENOMIC DNA]</scope>
    <source>
        <strain evidence="11">HN14</strain>
    </source>
</reference>
<accession>A0ABY8V1Q7</accession>
<dbReference type="PANTHER" id="PTHR30627:SF26">
    <property type="entry name" value="PENICILLIN-BINDING PROTEIN 2B"/>
    <property type="match status" value="1"/>
</dbReference>
<comment type="similarity">
    <text evidence="3">Belongs to the transpeptidase family.</text>
</comment>
<evidence type="ECO:0000256" key="8">
    <source>
        <dbReference type="SAM" id="Phobius"/>
    </source>
</evidence>
<feature type="region of interest" description="Disordered" evidence="7">
    <location>
        <begin position="714"/>
        <end position="760"/>
    </location>
</feature>
<dbReference type="InterPro" id="IPR001460">
    <property type="entry name" value="PCN-bd_Tpept"/>
</dbReference>
<dbReference type="SUPFAM" id="SSF54184">
    <property type="entry name" value="Penicillin-binding protein 2x (pbp-2x), c-terminal domain"/>
    <property type="match status" value="2"/>
</dbReference>
<feature type="compositionally biased region" description="Acidic residues" evidence="7">
    <location>
        <begin position="736"/>
        <end position="760"/>
    </location>
</feature>
<evidence type="ECO:0000256" key="2">
    <source>
        <dbReference type="ARBA" id="ARBA00004752"/>
    </source>
</evidence>
<dbReference type="Gene3D" id="3.30.70.2110">
    <property type="match status" value="1"/>
</dbReference>
<feature type="transmembrane region" description="Helical" evidence="8">
    <location>
        <begin position="12"/>
        <end position="31"/>
    </location>
</feature>
<dbReference type="Proteomes" id="UP001236652">
    <property type="component" value="Chromosome"/>
</dbReference>
<dbReference type="InterPro" id="IPR012338">
    <property type="entry name" value="Beta-lactam/transpept-like"/>
</dbReference>
<dbReference type="SUPFAM" id="SSF56519">
    <property type="entry name" value="Penicillin binding protein dimerisation domain"/>
    <property type="match status" value="1"/>
</dbReference>
<evidence type="ECO:0000256" key="7">
    <source>
        <dbReference type="SAM" id="MobiDB-lite"/>
    </source>
</evidence>
<evidence type="ECO:0000313" key="11">
    <source>
        <dbReference type="Proteomes" id="UP001236652"/>
    </source>
</evidence>
<gene>
    <name evidence="10" type="ORF">QNI29_09480</name>
</gene>
<keyword evidence="5 8" id="KW-0472">Membrane</keyword>
<feature type="domain" description="PASTA" evidence="9">
    <location>
        <begin position="598"/>
        <end position="658"/>
    </location>
</feature>
<evidence type="ECO:0000256" key="5">
    <source>
        <dbReference type="ARBA" id="ARBA00023136"/>
    </source>
</evidence>
<organism evidence="10 11">
    <name type="scientific">Pontibacillus chungwhensis</name>
    <dbReference type="NCBI Taxonomy" id="265426"/>
    <lineage>
        <taxon>Bacteria</taxon>
        <taxon>Bacillati</taxon>
        <taxon>Bacillota</taxon>
        <taxon>Bacilli</taxon>
        <taxon>Bacillales</taxon>
        <taxon>Bacillaceae</taxon>
        <taxon>Pontibacillus</taxon>
    </lineage>
</organism>
<keyword evidence="8" id="KW-0812">Transmembrane</keyword>
<dbReference type="InterPro" id="IPR050515">
    <property type="entry name" value="Beta-lactam/transpept"/>
</dbReference>
<evidence type="ECO:0000313" key="10">
    <source>
        <dbReference type="EMBL" id="WIF99870.1"/>
    </source>
</evidence>
<sequence length="760" mass="84828">MKKNRTTHRMAKLYMLGFMLVFTIIFGRFAYIQATGEIEGVSLQDWADQKRTSSYTIEADRGKILDRNGMTLAYDRPTYSVYAIVDEEYSKDSKEPLHVEDPKKTAEQLAPILGLEESYVYDRLNKEGPFQVEFGANGRYLSQETREDIEELDLPGIRFKQEAKRYYPNGMFASHVLGFAQNQGENDEIEGMMGIEEQMDDYLSETDGSISYKRDKYNMKLLNPEEVFQKPEDGANVTLTIDQKIQTFLEDAMNHVVKEYNPEKIIAIVMDPKTGEVLAMGNRPSFDPNKRQDIGNWYNDVIASPYEPGSTMKIFTYAAAMEAGVYNGSDTYMSGEYVYNDRGDKIRDHNYGKGWGTIDYDEGFERSSNVAAAKLVWEVMGPETYMDYLQAFGLDQKTGIDLPGEQAGKIVYKWDSEVITTAFGQGSTFTPIQQMKAATSVANNGKMMQPYVISQVTDPSSGDVLEKKEPKVAGEPISKDTAKKMRDLMGNVVTGEHGTGVNFYNLANYSVAGKTGTAQIPNSETGGYLAGHGNYYLSFLGMAPKEDPELMMYVSVKQPDLEPTEYEAEPSSYIFKTVMENSLHYMNIKPTENKEELSVDSKTLKDYNGDSVAKAKQAITKNGLTPVVLGDGTKVKEMFPRGGTKVVSNEKVFLVTSDSAKMPDMSGWALRDVLRFGDVMDVEIDSVGNGFVRKQSVAAGATIKKGGYLVVELTGPNEEPSDQTLEEQTERSMQGEESDQDSSEAPSDQEQENSTDENEE</sequence>
<proteinExistence type="inferred from homology"/>
<dbReference type="Gene3D" id="3.90.1310.10">
    <property type="entry name" value="Penicillin-binding protein 2a (Domain 2)"/>
    <property type="match status" value="1"/>
</dbReference>
<evidence type="ECO:0000256" key="4">
    <source>
        <dbReference type="ARBA" id="ARBA00012448"/>
    </source>
</evidence>
<evidence type="ECO:0000256" key="3">
    <source>
        <dbReference type="ARBA" id="ARBA00007171"/>
    </source>
</evidence>
<dbReference type="CDD" id="cd06575">
    <property type="entry name" value="PASTA_Pbp2x-like_2"/>
    <property type="match status" value="1"/>
</dbReference>
<dbReference type="SUPFAM" id="SSF56601">
    <property type="entry name" value="beta-lactamase/transpeptidase-like"/>
    <property type="match status" value="1"/>
</dbReference>